<dbReference type="Gene3D" id="3.30.160.60">
    <property type="entry name" value="Classic Zinc Finger"/>
    <property type="match status" value="1"/>
</dbReference>
<sequence>MAHNTSRSGLICPEPCCGSTYSTKSNLNRHIKSKHGPRVWMACQKELPNQTWNVKRHMRTCDECKKHENPQVTSSPSVQSESNNSAILPMLNDVPQDALVMNQFDDIAEDQDLYDLFQWNPEDFNYPQSREDKA</sequence>
<dbReference type="PROSITE" id="PS50157">
    <property type="entry name" value="ZINC_FINGER_C2H2_2"/>
    <property type="match status" value="1"/>
</dbReference>
<proteinExistence type="predicted"/>
<reference evidence="3" key="1">
    <citation type="submission" date="2020-03" db="EMBL/GenBank/DDBJ databases">
        <authorList>
            <person name="He L."/>
        </authorList>
    </citation>
    <scope>NUCLEOTIDE SEQUENCE</scope>
    <source>
        <strain evidence="3">CkLH20</strain>
    </source>
</reference>
<keyword evidence="1" id="KW-0862">Zinc</keyword>
<dbReference type="Proteomes" id="UP000781932">
    <property type="component" value="Unassembled WGS sequence"/>
</dbReference>
<evidence type="ECO:0000256" key="1">
    <source>
        <dbReference type="PROSITE-ProRule" id="PRU00042"/>
    </source>
</evidence>
<dbReference type="InterPro" id="IPR013087">
    <property type="entry name" value="Znf_C2H2_type"/>
</dbReference>
<protein>
    <recommendedName>
        <fullName evidence="2">C2H2-type domain-containing protein</fullName>
    </recommendedName>
</protein>
<dbReference type="RefSeq" id="XP_038746738.1">
    <property type="nucleotide sequence ID" value="XM_038887696.1"/>
</dbReference>
<evidence type="ECO:0000259" key="2">
    <source>
        <dbReference type="PROSITE" id="PS50157"/>
    </source>
</evidence>
<keyword evidence="1" id="KW-0863">Zinc-finger</keyword>
<feature type="domain" description="C2H2-type" evidence="2">
    <location>
        <begin position="10"/>
        <end position="35"/>
    </location>
</feature>
<accession>A0A9P6LM79</accession>
<dbReference type="OrthoDB" id="4851236at2759"/>
<evidence type="ECO:0000313" key="4">
    <source>
        <dbReference type="Proteomes" id="UP000781932"/>
    </source>
</evidence>
<dbReference type="EMBL" id="JAATWM020000014">
    <property type="protein sequence ID" value="KAF9877277.1"/>
    <property type="molecule type" value="Genomic_DNA"/>
</dbReference>
<gene>
    <name evidence="3" type="ORF">CkaCkLH20_04977</name>
</gene>
<keyword evidence="1" id="KW-0479">Metal-binding</keyword>
<comment type="caution">
    <text evidence="3">The sequence shown here is derived from an EMBL/GenBank/DDBJ whole genome shotgun (WGS) entry which is preliminary data.</text>
</comment>
<evidence type="ECO:0000313" key="3">
    <source>
        <dbReference type="EMBL" id="KAF9877277.1"/>
    </source>
</evidence>
<dbReference type="PROSITE" id="PS00028">
    <property type="entry name" value="ZINC_FINGER_C2H2_1"/>
    <property type="match status" value="1"/>
</dbReference>
<organism evidence="3 4">
    <name type="scientific">Colletotrichum karsti</name>
    <dbReference type="NCBI Taxonomy" id="1095194"/>
    <lineage>
        <taxon>Eukaryota</taxon>
        <taxon>Fungi</taxon>
        <taxon>Dikarya</taxon>
        <taxon>Ascomycota</taxon>
        <taxon>Pezizomycotina</taxon>
        <taxon>Sordariomycetes</taxon>
        <taxon>Hypocreomycetidae</taxon>
        <taxon>Glomerellales</taxon>
        <taxon>Glomerellaceae</taxon>
        <taxon>Colletotrichum</taxon>
        <taxon>Colletotrichum boninense species complex</taxon>
    </lineage>
</organism>
<dbReference type="GeneID" id="62160770"/>
<dbReference type="GO" id="GO:0008270">
    <property type="term" value="F:zinc ion binding"/>
    <property type="evidence" value="ECO:0007669"/>
    <property type="project" value="UniProtKB-KW"/>
</dbReference>
<dbReference type="AlphaFoldDB" id="A0A9P6LM79"/>
<reference evidence="3" key="2">
    <citation type="submission" date="2020-11" db="EMBL/GenBank/DDBJ databases">
        <title>Whole genome sequencing of Colletotrichum sp.</title>
        <authorList>
            <person name="Li H."/>
        </authorList>
    </citation>
    <scope>NUCLEOTIDE SEQUENCE</scope>
    <source>
        <strain evidence="3">CkLH20</strain>
    </source>
</reference>
<keyword evidence="4" id="KW-1185">Reference proteome</keyword>
<name>A0A9P6LM79_9PEZI</name>